<dbReference type="GO" id="GO:0005524">
    <property type="term" value="F:ATP binding"/>
    <property type="evidence" value="ECO:0007669"/>
    <property type="project" value="InterPro"/>
</dbReference>
<evidence type="ECO:0000313" key="3">
    <source>
        <dbReference type="Proteomes" id="UP000030686"/>
    </source>
</evidence>
<dbReference type="InterPro" id="IPR004147">
    <property type="entry name" value="ABC1_dom"/>
</dbReference>
<gene>
    <name evidence="2" type="ORF">PROQFM164_S14g000035</name>
</gene>
<dbReference type="Proteomes" id="UP000030686">
    <property type="component" value="Unassembled WGS sequence"/>
</dbReference>
<dbReference type="OrthoDB" id="4062651at2759"/>
<keyword evidence="2" id="KW-0418">Kinase</keyword>
<name>W6QRD1_PENRF</name>
<dbReference type="EMBL" id="HG792028">
    <property type="protein sequence ID" value="CDM38536.1"/>
    <property type="molecule type" value="Genomic_DNA"/>
</dbReference>
<dbReference type="STRING" id="1365484.W6QRD1"/>
<organism evidence="2 3">
    <name type="scientific">Penicillium roqueforti (strain FM164)</name>
    <dbReference type="NCBI Taxonomy" id="1365484"/>
    <lineage>
        <taxon>Eukaryota</taxon>
        <taxon>Fungi</taxon>
        <taxon>Dikarya</taxon>
        <taxon>Ascomycota</taxon>
        <taxon>Pezizomycotina</taxon>
        <taxon>Eurotiomycetes</taxon>
        <taxon>Eurotiomycetidae</taxon>
        <taxon>Eurotiales</taxon>
        <taxon>Aspergillaceae</taxon>
        <taxon>Penicillium</taxon>
    </lineage>
</organism>
<accession>W6QRD1</accession>
<dbReference type="Pfam" id="PF03109">
    <property type="entry name" value="ABC1"/>
    <property type="match status" value="1"/>
</dbReference>
<dbReference type="GO" id="GO:0004672">
    <property type="term" value="F:protein kinase activity"/>
    <property type="evidence" value="ECO:0007669"/>
    <property type="project" value="InterPro"/>
</dbReference>
<dbReference type="SUPFAM" id="SSF56112">
    <property type="entry name" value="Protein kinase-like (PK-like)"/>
    <property type="match status" value="1"/>
</dbReference>
<keyword evidence="3" id="KW-1185">Reference proteome</keyword>
<protein>
    <submittedName>
        <fullName evidence="2">Protein kinase-like domain</fullName>
    </submittedName>
</protein>
<dbReference type="PROSITE" id="PS50011">
    <property type="entry name" value="PROTEIN_KINASE_DOM"/>
    <property type="match status" value="1"/>
</dbReference>
<reference evidence="2" key="1">
    <citation type="journal article" date="2014" name="Nat. Commun.">
        <title>Multiple recent horizontal transfers of a large genomic region in cheese making fungi.</title>
        <authorList>
            <person name="Cheeseman K."/>
            <person name="Ropars J."/>
            <person name="Renault P."/>
            <person name="Dupont J."/>
            <person name="Gouzy J."/>
            <person name="Branca A."/>
            <person name="Abraham A.L."/>
            <person name="Ceppi M."/>
            <person name="Conseiller E."/>
            <person name="Debuchy R."/>
            <person name="Malagnac F."/>
            <person name="Goarin A."/>
            <person name="Silar P."/>
            <person name="Lacoste S."/>
            <person name="Sallet E."/>
            <person name="Bensimon A."/>
            <person name="Giraud T."/>
            <person name="Brygoo Y."/>
        </authorList>
    </citation>
    <scope>NUCLEOTIDE SEQUENCE [LARGE SCALE GENOMIC DNA]</scope>
    <source>
        <strain evidence="2">FM164</strain>
    </source>
</reference>
<keyword evidence="2" id="KW-0808">Transferase</keyword>
<dbReference type="AlphaFoldDB" id="W6QRD1"/>
<feature type="domain" description="Protein kinase" evidence="1">
    <location>
        <begin position="1"/>
        <end position="63"/>
    </location>
</feature>
<sequence>MKSGLEGILAAIKHLYSFGLIHNDINPANIILNDISTFILIDFNSYRSIGESFRDTETKRTRH</sequence>
<dbReference type="Gene3D" id="1.10.510.10">
    <property type="entry name" value="Transferase(Phosphotransferase) domain 1"/>
    <property type="match status" value="1"/>
</dbReference>
<dbReference type="InterPro" id="IPR011009">
    <property type="entry name" value="Kinase-like_dom_sf"/>
</dbReference>
<evidence type="ECO:0000259" key="1">
    <source>
        <dbReference type="PROSITE" id="PS50011"/>
    </source>
</evidence>
<proteinExistence type="predicted"/>
<evidence type="ECO:0000313" key="2">
    <source>
        <dbReference type="EMBL" id="CDM38536.1"/>
    </source>
</evidence>
<dbReference type="InterPro" id="IPR000719">
    <property type="entry name" value="Prot_kinase_dom"/>
</dbReference>